<accession>A0A9D9NPT6</accession>
<name>A0A9D9NPT6_9BACT</name>
<evidence type="ECO:0000259" key="3">
    <source>
        <dbReference type="Pfam" id="PF16378"/>
    </source>
</evidence>
<feature type="signal peptide" evidence="2">
    <location>
        <begin position="1"/>
        <end position="21"/>
    </location>
</feature>
<dbReference type="Gene3D" id="2.60.120.890">
    <property type="entry name" value="BT2081, beta-jelly-roll domain"/>
    <property type="match status" value="1"/>
</dbReference>
<gene>
    <name evidence="4" type="ORF">IAC87_00145</name>
</gene>
<feature type="coiled-coil region" evidence="1">
    <location>
        <begin position="36"/>
        <end position="70"/>
    </location>
</feature>
<organism evidence="4 5">
    <name type="scientific">Candidatus Merdivivens faecigallinarum</name>
    <dbReference type="NCBI Taxonomy" id="2840871"/>
    <lineage>
        <taxon>Bacteria</taxon>
        <taxon>Pseudomonadati</taxon>
        <taxon>Bacteroidota</taxon>
        <taxon>Bacteroidia</taxon>
        <taxon>Bacteroidales</taxon>
        <taxon>Muribaculaceae</taxon>
        <taxon>Muribaculaceae incertae sedis</taxon>
        <taxon>Candidatus Merdivivens</taxon>
    </lineage>
</organism>
<dbReference type="InterPro" id="IPR038653">
    <property type="entry name" value="Put_CMD_sf"/>
</dbReference>
<evidence type="ECO:0000256" key="2">
    <source>
        <dbReference type="SAM" id="SignalP"/>
    </source>
</evidence>
<dbReference type="Proteomes" id="UP000823772">
    <property type="component" value="Unassembled WGS sequence"/>
</dbReference>
<evidence type="ECO:0000313" key="5">
    <source>
        <dbReference type="Proteomes" id="UP000823772"/>
    </source>
</evidence>
<protein>
    <recommendedName>
        <fullName evidence="3">DUF4988 domain-containing protein</fullName>
    </recommendedName>
</protein>
<proteinExistence type="predicted"/>
<feature type="chain" id="PRO_5038406094" description="DUF4988 domain-containing protein" evidence="2">
    <location>
        <begin position="22"/>
        <end position="517"/>
    </location>
</feature>
<keyword evidence="1" id="KW-0175">Coiled coil</keyword>
<comment type="caution">
    <text evidence="4">The sequence shown here is derived from an EMBL/GenBank/DDBJ whole genome shotgun (WGS) entry which is preliminary data.</text>
</comment>
<evidence type="ECO:0000256" key="1">
    <source>
        <dbReference type="SAM" id="Coils"/>
    </source>
</evidence>
<sequence length="517" mass="56526">MKLKPFGRILICVVTAVAAMAVTHSCFDDSDLRNSIDDLNNRVQALEDFQKKVQSDINSLQELIQKIQSKVTVDRVETNTDGSYTIYFSDNTEVTIRNGKDGKDGQDGLTPPTIIVMLGEDDVYYWGYQYPDGSKELILDETGKPIPVTGTAPQVRINSENGNWEISTDGGKTWTDTGMPSAGEGDSMFADVTEDEDYIYITLQGEEEPLIIPKSKEVVFEFTDAPEVSEFVPGERKEFSFRMSGAEDYVISKPDGWRASIEDGMFVITAPAAENTYAEREGSVSVILIASNGQSFHAEQKVAVCAFSLSSIDLWKNTATVSAYYNFAEDGMSLYYRVKGASEWIAAEKDGNAFVMAPAWDKAKNDAGLDIYSLKEGTGVFAGKTYEFEFRTGSSEVTAASEFTTAVGDTIPNGNMSGWSEKMVSTKNVPYPNAAGQSFWDSGNNSMISTLCQQDPDNPGVAMLSANFMFIAFTPGNMYTGDFAMATITGTASFGKVYDWTARPKALKVDYKATVGT</sequence>
<dbReference type="EMBL" id="JADILY010000002">
    <property type="protein sequence ID" value="MBO8480948.1"/>
    <property type="molecule type" value="Genomic_DNA"/>
</dbReference>
<reference evidence="4" key="1">
    <citation type="submission" date="2020-10" db="EMBL/GenBank/DDBJ databases">
        <authorList>
            <person name="Gilroy R."/>
        </authorList>
    </citation>
    <scope>NUCLEOTIDE SEQUENCE</scope>
    <source>
        <strain evidence="4">B3-2255</strain>
    </source>
</reference>
<dbReference type="Pfam" id="PF16378">
    <property type="entry name" value="DUF4988"/>
    <property type="match status" value="1"/>
</dbReference>
<dbReference type="AlphaFoldDB" id="A0A9D9NPT6"/>
<evidence type="ECO:0000313" key="4">
    <source>
        <dbReference type="EMBL" id="MBO8480948.1"/>
    </source>
</evidence>
<dbReference type="InterPro" id="IPR032149">
    <property type="entry name" value="DUF4988"/>
</dbReference>
<reference evidence="4" key="2">
    <citation type="journal article" date="2021" name="PeerJ">
        <title>Extensive microbial diversity within the chicken gut microbiome revealed by metagenomics and culture.</title>
        <authorList>
            <person name="Gilroy R."/>
            <person name="Ravi A."/>
            <person name="Getino M."/>
            <person name="Pursley I."/>
            <person name="Horton D.L."/>
            <person name="Alikhan N.F."/>
            <person name="Baker D."/>
            <person name="Gharbi K."/>
            <person name="Hall N."/>
            <person name="Watson M."/>
            <person name="Adriaenssens E.M."/>
            <person name="Foster-Nyarko E."/>
            <person name="Jarju S."/>
            <person name="Secka A."/>
            <person name="Antonio M."/>
            <person name="Oren A."/>
            <person name="Chaudhuri R.R."/>
            <person name="La Ragione R."/>
            <person name="Hildebrand F."/>
            <person name="Pallen M.J."/>
        </authorList>
    </citation>
    <scope>NUCLEOTIDE SEQUENCE</scope>
    <source>
        <strain evidence="4">B3-2255</strain>
    </source>
</reference>
<keyword evidence="2" id="KW-0732">Signal</keyword>
<feature type="domain" description="DUF4988" evidence="3">
    <location>
        <begin position="32"/>
        <end position="213"/>
    </location>
</feature>
<feature type="non-terminal residue" evidence="4">
    <location>
        <position position="517"/>
    </location>
</feature>